<name>A0A392UVA4_9FABA</name>
<feature type="region of interest" description="Disordered" evidence="1">
    <location>
        <begin position="17"/>
        <end position="40"/>
    </location>
</feature>
<dbReference type="AlphaFoldDB" id="A0A392UVA4"/>
<evidence type="ECO:0000313" key="4">
    <source>
        <dbReference type="Proteomes" id="UP000265520"/>
    </source>
</evidence>
<dbReference type="Proteomes" id="UP000265520">
    <property type="component" value="Unassembled WGS sequence"/>
</dbReference>
<protein>
    <submittedName>
        <fullName evidence="3">Uncharacterized protein</fullName>
    </submittedName>
</protein>
<feature type="non-terminal residue" evidence="3">
    <location>
        <position position="1"/>
    </location>
</feature>
<feature type="chain" id="PRO_5017386059" evidence="2">
    <location>
        <begin position="23"/>
        <end position="40"/>
    </location>
</feature>
<reference evidence="3 4" key="1">
    <citation type="journal article" date="2018" name="Front. Plant Sci.">
        <title>Red Clover (Trifolium pratense) and Zigzag Clover (T. medium) - A Picture of Genomic Similarities and Differences.</title>
        <authorList>
            <person name="Dluhosova J."/>
            <person name="Istvanek J."/>
            <person name="Nedelnik J."/>
            <person name="Repkova J."/>
        </authorList>
    </citation>
    <scope>NUCLEOTIDE SEQUENCE [LARGE SCALE GENOMIC DNA]</scope>
    <source>
        <strain evidence="4">cv. 10/8</strain>
        <tissue evidence="3">Leaf</tissue>
    </source>
</reference>
<comment type="caution">
    <text evidence="3">The sequence shown here is derived from an EMBL/GenBank/DDBJ whole genome shotgun (WGS) entry which is preliminary data.</text>
</comment>
<dbReference type="EMBL" id="LXQA010984963">
    <property type="protein sequence ID" value="MCI79964.1"/>
    <property type="molecule type" value="Genomic_DNA"/>
</dbReference>
<proteinExistence type="predicted"/>
<sequence length="40" mass="3903">CIFQHFLDLLALLPTAPSSGSAKPGAEGSPVFPGAAGCCA</sequence>
<keyword evidence="2" id="KW-0732">Signal</keyword>
<evidence type="ECO:0000256" key="1">
    <source>
        <dbReference type="SAM" id="MobiDB-lite"/>
    </source>
</evidence>
<evidence type="ECO:0000256" key="2">
    <source>
        <dbReference type="SAM" id="SignalP"/>
    </source>
</evidence>
<evidence type="ECO:0000313" key="3">
    <source>
        <dbReference type="EMBL" id="MCI79964.1"/>
    </source>
</evidence>
<accession>A0A392UVA4</accession>
<feature type="signal peptide" evidence="2">
    <location>
        <begin position="1"/>
        <end position="22"/>
    </location>
</feature>
<organism evidence="3 4">
    <name type="scientific">Trifolium medium</name>
    <dbReference type="NCBI Taxonomy" id="97028"/>
    <lineage>
        <taxon>Eukaryota</taxon>
        <taxon>Viridiplantae</taxon>
        <taxon>Streptophyta</taxon>
        <taxon>Embryophyta</taxon>
        <taxon>Tracheophyta</taxon>
        <taxon>Spermatophyta</taxon>
        <taxon>Magnoliopsida</taxon>
        <taxon>eudicotyledons</taxon>
        <taxon>Gunneridae</taxon>
        <taxon>Pentapetalae</taxon>
        <taxon>rosids</taxon>
        <taxon>fabids</taxon>
        <taxon>Fabales</taxon>
        <taxon>Fabaceae</taxon>
        <taxon>Papilionoideae</taxon>
        <taxon>50 kb inversion clade</taxon>
        <taxon>NPAAA clade</taxon>
        <taxon>Hologalegina</taxon>
        <taxon>IRL clade</taxon>
        <taxon>Trifolieae</taxon>
        <taxon>Trifolium</taxon>
    </lineage>
</organism>
<keyword evidence="4" id="KW-1185">Reference proteome</keyword>